<feature type="region of interest" description="Disordered" evidence="1">
    <location>
        <begin position="168"/>
        <end position="199"/>
    </location>
</feature>
<keyword evidence="2" id="KW-0812">Transmembrane</keyword>
<comment type="caution">
    <text evidence="4">The sequence shown here is derived from an EMBL/GenBank/DDBJ whole genome shotgun (WGS) entry which is preliminary data.</text>
</comment>
<keyword evidence="2" id="KW-0472">Membrane</keyword>
<dbReference type="PANTHER" id="PTHR37938">
    <property type="entry name" value="BLL0215 PROTEIN"/>
    <property type="match status" value="1"/>
</dbReference>
<evidence type="ECO:0000256" key="1">
    <source>
        <dbReference type="SAM" id="MobiDB-lite"/>
    </source>
</evidence>
<keyword evidence="2" id="KW-1133">Transmembrane helix</keyword>
<sequence length="199" mass="22178">MLDPSIRPKTVQRYLLPGERCAIAVRRHWSVLLRPGSTAFGATALAVLLALYFPDENVVVHLALWPVVAASVLWLTWHYLVWRHDYFFVTDRRVMVTTGVLTRRVLMLPLAEVSELKFERPLAGRILGHGTLVLESDVSEEALQAVEYVPWPDTVYVRMCDLLYPSSASAAKTPASEAPAPKPPGPRKPVPKKSEPSEG</sequence>
<accession>A0ABP9IEK2</accession>
<evidence type="ECO:0000313" key="5">
    <source>
        <dbReference type="Proteomes" id="UP001500466"/>
    </source>
</evidence>
<evidence type="ECO:0000259" key="3">
    <source>
        <dbReference type="Pfam" id="PF03703"/>
    </source>
</evidence>
<dbReference type="InterPro" id="IPR005182">
    <property type="entry name" value="YdbS-like_PH"/>
</dbReference>
<proteinExistence type="predicted"/>
<dbReference type="Proteomes" id="UP001500466">
    <property type="component" value="Unassembled WGS sequence"/>
</dbReference>
<dbReference type="Pfam" id="PF03703">
    <property type="entry name" value="bPH_2"/>
    <property type="match status" value="1"/>
</dbReference>
<reference evidence="5" key="1">
    <citation type="journal article" date="2019" name="Int. J. Syst. Evol. Microbiol.">
        <title>The Global Catalogue of Microorganisms (GCM) 10K type strain sequencing project: providing services to taxonomists for standard genome sequencing and annotation.</title>
        <authorList>
            <consortium name="The Broad Institute Genomics Platform"/>
            <consortium name="The Broad Institute Genome Sequencing Center for Infectious Disease"/>
            <person name="Wu L."/>
            <person name="Ma J."/>
        </authorList>
    </citation>
    <scope>NUCLEOTIDE SEQUENCE [LARGE SCALE GENOMIC DNA]</scope>
    <source>
        <strain evidence="5">JCM 17986</strain>
    </source>
</reference>
<dbReference type="EMBL" id="BAABHS010000055">
    <property type="protein sequence ID" value="GAA4995060.1"/>
    <property type="molecule type" value="Genomic_DNA"/>
</dbReference>
<evidence type="ECO:0000256" key="2">
    <source>
        <dbReference type="SAM" id="Phobius"/>
    </source>
</evidence>
<name>A0ABP9IEK2_9ACTN</name>
<evidence type="ECO:0000313" key="4">
    <source>
        <dbReference type="EMBL" id="GAA4995060.1"/>
    </source>
</evidence>
<keyword evidence="5" id="KW-1185">Reference proteome</keyword>
<organism evidence="4 5">
    <name type="scientific">Yinghuangia aomiensis</name>
    <dbReference type="NCBI Taxonomy" id="676205"/>
    <lineage>
        <taxon>Bacteria</taxon>
        <taxon>Bacillati</taxon>
        <taxon>Actinomycetota</taxon>
        <taxon>Actinomycetes</taxon>
        <taxon>Kitasatosporales</taxon>
        <taxon>Streptomycetaceae</taxon>
        <taxon>Yinghuangia</taxon>
    </lineage>
</organism>
<gene>
    <name evidence="4" type="ORF">GCM10023205_80130</name>
</gene>
<protein>
    <submittedName>
        <fullName evidence="4">PH domain-containing protein</fullName>
    </submittedName>
</protein>
<feature type="domain" description="YdbS-like PH" evidence="3">
    <location>
        <begin position="82"/>
        <end position="136"/>
    </location>
</feature>
<feature type="compositionally biased region" description="Low complexity" evidence="1">
    <location>
        <begin position="168"/>
        <end position="179"/>
    </location>
</feature>
<feature type="transmembrane region" description="Helical" evidence="2">
    <location>
        <begin position="59"/>
        <end position="82"/>
    </location>
</feature>
<dbReference type="RefSeq" id="WP_345680814.1">
    <property type="nucleotide sequence ID" value="NZ_BAABHS010000055.1"/>
</dbReference>
<dbReference type="PANTHER" id="PTHR37938:SF1">
    <property type="entry name" value="BLL0215 PROTEIN"/>
    <property type="match status" value="1"/>
</dbReference>
<feature type="transmembrane region" description="Helical" evidence="2">
    <location>
        <begin position="32"/>
        <end position="53"/>
    </location>
</feature>